<evidence type="ECO:0000259" key="11">
    <source>
        <dbReference type="Pfam" id="PF00712"/>
    </source>
</evidence>
<dbReference type="Proteomes" id="UP000027142">
    <property type="component" value="Chromosome"/>
</dbReference>
<feature type="domain" description="DNA polymerase III beta sliding clamp N-terminal" evidence="11">
    <location>
        <begin position="1"/>
        <end position="127"/>
    </location>
</feature>
<dbReference type="GO" id="GO:0003677">
    <property type="term" value="F:DNA binding"/>
    <property type="evidence" value="ECO:0007669"/>
    <property type="project" value="UniProtKB-UniRule"/>
</dbReference>
<comment type="subcellular location">
    <subcellularLocation>
        <location evidence="1 10">Cytoplasm</location>
    </subcellularLocation>
</comment>
<dbReference type="PANTHER" id="PTHR30478:SF0">
    <property type="entry name" value="BETA SLIDING CLAMP"/>
    <property type="match status" value="1"/>
</dbReference>
<dbReference type="OrthoDB" id="8421503at2"/>
<dbReference type="EMBL" id="CP003923">
    <property type="protein sequence ID" value="AIC96540.1"/>
    <property type="molecule type" value="Genomic_DNA"/>
</dbReference>
<dbReference type="RefSeq" id="WP_038484742.1">
    <property type="nucleotide sequence ID" value="NZ_CP003923.1"/>
</dbReference>
<dbReference type="FunFam" id="3.10.150.10:FF:000007">
    <property type="entry name" value="Beta sliding clamp"/>
    <property type="match status" value="1"/>
</dbReference>
<dbReference type="InterPro" id="IPR022637">
    <property type="entry name" value="DNA_polIII_beta_cen"/>
</dbReference>
<dbReference type="KEGG" id="ble:BleG1_3998"/>
<reference evidence="14 15" key="1">
    <citation type="journal article" date="2014" name="Gene">
        <title>A comparative genomic analysis of the alkalitolerant soil bacterium Bacillus lehensis G1.</title>
        <authorList>
            <person name="Noor Y.M."/>
            <person name="Samsulrizal N.H."/>
            <person name="Jema'on N.A."/>
            <person name="Low K.O."/>
            <person name="Ramli A.N."/>
            <person name="Alias N.I."/>
            <person name="Damis S.I."/>
            <person name="Fuzi S.F."/>
            <person name="Isa M.N."/>
            <person name="Murad A.M."/>
            <person name="Raih M.F."/>
            <person name="Bakar F.D."/>
            <person name="Najimudin N."/>
            <person name="Mahadi N.M."/>
            <person name="Illias R.M."/>
        </authorList>
    </citation>
    <scope>NUCLEOTIDE SEQUENCE [LARGE SCALE GENOMIC DNA]</scope>
    <source>
        <strain evidence="14 15">G1</strain>
    </source>
</reference>
<feature type="domain" description="DNA polymerase III beta sliding clamp central" evidence="12">
    <location>
        <begin position="137"/>
        <end position="252"/>
    </location>
</feature>
<keyword evidence="9" id="KW-0238">DNA-binding</keyword>
<comment type="similarity">
    <text evidence="2 10">Belongs to the beta sliding clamp family.</text>
</comment>
<dbReference type="eggNOG" id="COG0592">
    <property type="taxonomic scope" value="Bacteria"/>
</dbReference>
<evidence type="ECO:0000256" key="3">
    <source>
        <dbReference type="ARBA" id="ARBA00021035"/>
    </source>
</evidence>
<keyword evidence="7 10" id="KW-0235">DNA replication</keyword>
<dbReference type="Pfam" id="PF02768">
    <property type="entry name" value="DNA_pol3_beta_3"/>
    <property type="match status" value="1"/>
</dbReference>
<dbReference type="SUPFAM" id="SSF55979">
    <property type="entry name" value="DNA clamp"/>
    <property type="match status" value="3"/>
</dbReference>
<keyword evidence="4 10" id="KW-0963">Cytoplasm</keyword>
<dbReference type="GO" id="GO:0005737">
    <property type="term" value="C:cytoplasm"/>
    <property type="evidence" value="ECO:0007669"/>
    <property type="project" value="UniProtKB-SubCell"/>
</dbReference>
<dbReference type="CDD" id="cd00140">
    <property type="entry name" value="beta_clamp"/>
    <property type="match status" value="1"/>
</dbReference>
<keyword evidence="5 10" id="KW-0808">Transferase</keyword>
<dbReference type="Gene3D" id="3.70.10.10">
    <property type="match status" value="1"/>
</dbReference>
<name>A0A060M3E1_9BACI</name>
<comment type="function">
    <text evidence="10">Confers DNA tethering and processivity to DNA polymerases and other proteins. Acts as a clamp, forming a ring around DNA (a reaction catalyzed by the clamp-loading complex) which diffuses in an ATP-independent manner freely and bidirectionally along dsDNA. Initially characterized for its ability to contact the catalytic subunit of DNA polymerase III (Pol III), a complex, multichain enzyme responsible for most of the replicative synthesis in bacteria; Pol III exhibits 3'-5' exonuclease proofreading activity. The beta chain is required for initiation of replication as well as for processivity of DNA replication.</text>
</comment>
<dbReference type="HOGENOM" id="CLU_038149_2_0_9"/>
<dbReference type="PIRSF" id="PIRSF000804">
    <property type="entry name" value="DNA_pol_III_b"/>
    <property type="match status" value="1"/>
</dbReference>
<dbReference type="Pfam" id="PF02767">
    <property type="entry name" value="DNA_pol3_beta_2"/>
    <property type="match status" value="1"/>
</dbReference>
<dbReference type="AlphaFoldDB" id="A0A060M3E1"/>
<proteinExistence type="inferred from homology"/>
<dbReference type="GO" id="GO:0003887">
    <property type="term" value="F:DNA-directed DNA polymerase activity"/>
    <property type="evidence" value="ECO:0007669"/>
    <property type="project" value="UniProtKB-UniRule"/>
</dbReference>
<evidence type="ECO:0000256" key="6">
    <source>
        <dbReference type="ARBA" id="ARBA00022695"/>
    </source>
</evidence>
<keyword evidence="6 10" id="KW-0548">Nucleotidyltransferase</keyword>
<dbReference type="PANTHER" id="PTHR30478">
    <property type="entry name" value="DNA POLYMERASE III SUBUNIT BETA"/>
    <property type="match status" value="1"/>
</dbReference>
<evidence type="ECO:0000259" key="13">
    <source>
        <dbReference type="Pfam" id="PF02768"/>
    </source>
</evidence>
<dbReference type="SMART" id="SM00480">
    <property type="entry name" value="POL3Bc"/>
    <property type="match status" value="1"/>
</dbReference>
<dbReference type="NCBIfam" id="TIGR00663">
    <property type="entry name" value="dnan"/>
    <property type="match status" value="1"/>
</dbReference>
<dbReference type="InterPro" id="IPR001001">
    <property type="entry name" value="DNA_polIII_beta"/>
</dbReference>
<evidence type="ECO:0000256" key="4">
    <source>
        <dbReference type="ARBA" id="ARBA00022490"/>
    </source>
</evidence>
<dbReference type="Gene3D" id="3.10.150.10">
    <property type="entry name" value="DNA Polymerase III, subunit A, domain 2"/>
    <property type="match status" value="1"/>
</dbReference>
<dbReference type="GO" id="GO:0009360">
    <property type="term" value="C:DNA polymerase III complex"/>
    <property type="evidence" value="ECO:0007669"/>
    <property type="project" value="InterPro"/>
</dbReference>
<dbReference type="InterPro" id="IPR022635">
    <property type="entry name" value="DNA_polIII_beta_C"/>
</dbReference>
<evidence type="ECO:0000256" key="2">
    <source>
        <dbReference type="ARBA" id="ARBA00010752"/>
    </source>
</evidence>
<protein>
    <recommendedName>
        <fullName evidence="3 10">Beta sliding clamp</fullName>
    </recommendedName>
</protein>
<sequence>MHVIIDRNRMVHDVQHVSKAVSPRTTIPILTGIKIVATKKGLTLTGSDSDLSIEAFIPTVENEKELVEVEQEGSIVLQSKYFSEIVKKLPGDTIDITVHDQFAATIRSGSSVFTLNGLDPDEYPRLPQLKEDLIFSMPQDMLRNVIRQTVFAVSTQETRPVLTGVNIETEEGGLICTATDSHRLAMRRTKIDVENEDLHFQNVVIPGKSLQELSKIVEDTSDAVDIVVTENQILFKLGHVLFFSRLLEGKYPVTSSMIPNQSRTSFVLKTKPLLQTLERALLLSREAKNNVINMKTLGEGEIEISSTSQEVGKVTEQMEVERYEGEELRISFNGKNIIDALKVIDSEEIHLMFTGAMSPFVIRPIDSDRYLHLFSPVRTY</sequence>
<feature type="domain" description="DNA polymerase III beta sliding clamp C-terminal" evidence="13">
    <location>
        <begin position="256"/>
        <end position="377"/>
    </location>
</feature>
<dbReference type="GO" id="GO:0006271">
    <property type="term" value="P:DNA strand elongation involved in DNA replication"/>
    <property type="evidence" value="ECO:0007669"/>
    <property type="project" value="TreeGrafter"/>
</dbReference>
<evidence type="ECO:0000256" key="9">
    <source>
        <dbReference type="ARBA" id="ARBA00023125"/>
    </source>
</evidence>
<evidence type="ECO:0000256" key="10">
    <source>
        <dbReference type="PIRNR" id="PIRNR000804"/>
    </source>
</evidence>
<evidence type="ECO:0000256" key="5">
    <source>
        <dbReference type="ARBA" id="ARBA00022679"/>
    </source>
</evidence>
<keyword evidence="15" id="KW-1185">Reference proteome</keyword>
<dbReference type="Pfam" id="PF00712">
    <property type="entry name" value="DNA_pol3_beta"/>
    <property type="match status" value="1"/>
</dbReference>
<gene>
    <name evidence="14" type="ORF">BleG1_3998</name>
</gene>
<dbReference type="InterPro" id="IPR022634">
    <property type="entry name" value="DNA_polIII_beta_N"/>
</dbReference>
<evidence type="ECO:0000313" key="15">
    <source>
        <dbReference type="Proteomes" id="UP000027142"/>
    </source>
</evidence>
<evidence type="ECO:0000256" key="8">
    <source>
        <dbReference type="ARBA" id="ARBA00022932"/>
    </source>
</evidence>
<evidence type="ECO:0000259" key="12">
    <source>
        <dbReference type="Pfam" id="PF02767"/>
    </source>
</evidence>
<keyword evidence="8 10" id="KW-0239">DNA-directed DNA polymerase</keyword>
<evidence type="ECO:0000256" key="1">
    <source>
        <dbReference type="ARBA" id="ARBA00004496"/>
    </source>
</evidence>
<dbReference type="InterPro" id="IPR046938">
    <property type="entry name" value="DNA_clamp_sf"/>
</dbReference>
<organism evidence="14 15">
    <name type="scientific">Shouchella lehensis G1</name>
    <dbReference type="NCBI Taxonomy" id="1246626"/>
    <lineage>
        <taxon>Bacteria</taxon>
        <taxon>Bacillati</taxon>
        <taxon>Bacillota</taxon>
        <taxon>Bacilli</taxon>
        <taxon>Bacillales</taxon>
        <taxon>Bacillaceae</taxon>
        <taxon>Shouchella</taxon>
    </lineage>
</organism>
<accession>A0A060M3E1</accession>
<dbReference type="GO" id="GO:0008408">
    <property type="term" value="F:3'-5' exonuclease activity"/>
    <property type="evidence" value="ECO:0007669"/>
    <property type="project" value="InterPro"/>
</dbReference>
<evidence type="ECO:0000256" key="7">
    <source>
        <dbReference type="ARBA" id="ARBA00022705"/>
    </source>
</evidence>
<dbReference type="STRING" id="1246626.BleG1_3998"/>
<evidence type="ECO:0000313" key="14">
    <source>
        <dbReference type="EMBL" id="AIC96540.1"/>
    </source>
</evidence>
<dbReference type="PATRIC" id="fig|1246626.3.peg.3989"/>
<comment type="subunit">
    <text evidence="10">Forms a ring-shaped head-to-tail homodimer around DNA.</text>
</comment>